<dbReference type="AlphaFoldDB" id="A0A8H3I080"/>
<keyword evidence="3 6" id="KW-1133">Transmembrane helix</keyword>
<dbReference type="InterPro" id="IPR045863">
    <property type="entry name" value="CorA_TM1_TM2"/>
</dbReference>
<evidence type="ECO:0000256" key="2">
    <source>
        <dbReference type="ARBA" id="ARBA00022692"/>
    </source>
</evidence>
<feature type="region of interest" description="Disordered" evidence="5">
    <location>
        <begin position="481"/>
        <end position="506"/>
    </location>
</feature>
<feature type="compositionally biased region" description="Polar residues" evidence="5">
    <location>
        <begin position="481"/>
        <end position="492"/>
    </location>
</feature>
<protein>
    <submittedName>
        <fullName evidence="7">Uncharacterized protein</fullName>
    </submittedName>
</protein>
<feature type="region of interest" description="Disordered" evidence="5">
    <location>
        <begin position="426"/>
        <end position="467"/>
    </location>
</feature>
<feature type="compositionally biased region" description="Polar residues" evidence="5">
    <location>
        <begin position="458"/>
        <end position="467"/>
    </location>
</feature>
<evidence type="ECO:0000313" key="7">
    <source>
        <dbReference type="EMBL" id="CAF9909862.1"/>
    </source>
</evidence>
<evidence type="ECO:0000256" key="4">
    <source>
        <dbReference type="ARBA" id="ARBA00023136"/>
    </source>
</evidence>
<feature type="compositionally biased region" description="Basic and acidic residues" evidence="5">
    <location>
        <begin position="431"/>
        <end position="455"/>
    </location>
</feature>
<reference evidence="7" key="1">
    <citation type="submission" date="2021-03" db="EMBL/GenBank/DDBJ databases">
        <authorList>
            <person name="Tagirdzhanova G."/>
        </authorList>
    </citation>
    <scope>NUCLEOTIDE SEQUENCE</scope>
</reference>
<dbReference type="EMBL" id="CAJPDQ010000005">
    <property type="protein sequence ID" value="CAF9909862.1"/>
    <property type="molecule type" value="Genomic_DNA"/>
</dbReference>
<evidence type="ECO:0000313" key="8">
    <source>
        <dbReference type="Proteomes" id="UP000664169"/>
    </source>
</evidence>
<organism evidence="7 8">
    <name type="scientific">Gomphillus americanus</name>
    <dbReference type="NCBI Taxonomy" id="1940652"/>
    <lineage>
        <taxon>Eukaryota</taxon>
        <taxon>Fungi</taxon>
        <taxon>Dikarya</taxon>
        <taxon>Ascomycota</taxon>
        <taxon>Pezizomycotina</taxon>
        <taxon>Lecanoromycetes</taxon>
        <taxon>OSLEUM clade</taxon>
        <taxon>Ostropomycetidae</taxon>
        <taxon>Ostropales</taxon>
        <taxon>Graphidaceae</taxon>
        <taxon>Gomphilloideae</taxon>
        <taxon>Gomphillus</taxon>
    </lineage>
</organism>
<feature type="compositionally biased region" description="Low complexity" evidence="5">
    <location>
        <begin position="538"/>
        <end position="568"/>
    </location>
</feature>
<evidence type="ECO:0000256" key="5">
    <source>
        <dbReference type="SAM" id="MobiDB-lite"/>
    </source>
</evidence>
<feature type="transmembrane region" description="Helical" evidence="6">
    <location>
        <begin position="363"/>
        <end position="387"/>
    </location>
</feature>
<feature type="region of interest" description="Disordered" evidence="5">
    <location>
        <begin position="538"/>
        <end position="599"/>
    </location>
</feature>
<feature type="transmembrane region" description="Helical" evidence="6">
    <location>
        <begin position="399"/>
        <end position="418"/>
    </location>
</feature>
<evidence type="ECO:0000256" key="1">
    <source>
        <dbReference type="ARBA" id="ARBA00004141"/>
    </source>
</evidence>
<keyword evidence="4 6" id="KW-0472">Membrane</keyword>
<evidence type="ECO:0000256" key="6">
    <source>
        <dbReference type="SAM" id="Phobius"/>
    </source>
</evidence>
<comment type="caution">
    <text evidence="7">The sequence shown here is derived from an EMBL/GenBank/DDBJ whole genome shotgun (WGS) entry which is preliminary data.</text>
</comment>
<dbReference type="SUPFAM" id="SSF144083">
    <property type="entry name" value="Magnesium transport protein CorA, transmembrane region"/>
    <property type="match status" value="1"/>
</dbReference>
<name>A0A8H3I080_9LECA</name>
<dbReference type="GO" id="GO:0046873">
    <property type="term" value="F:metal ion transmembrane transporter activity"/>
    <property type="evidence" value="ECO:0007669"/>
    <property type="project" value="InterPro"/>
</dbReference>
<dbReference type="GO" id="GO:0016020">
    <property type="term" value="C:membrane"/>
    <property type="evidence" value="ECO:0007669"/>
    <property type="project" value="UniProtKB-SubCell"/>
</dbReference>
<dbReference type="Gene3D" id="1.20.58.340">
    <property type="entry name" value="Magnesium transport protein CorA, transmembrane region"/>
    <property type="match status" value="1"/>
</dbReference>
<accession>A0A8H3I080</accession>
<keyword evidence="8" id="KW-1185">Reference proteome</keyword>
<sequence length="599" mass="67581">MAAVTPTPPTCPGCQEFLKVGKVVNNGMDWVTRQPSLDGLVEVLANTDAPLTILVAKVQAFRDSVANKLCKENCFELLPHVFEEIFRMPQIWWSEWCRKSGGYFGSQDTFNRKSQLDGHNVWFRFDVKQTTEKWVDGSDGKDYTWWKTNVFIRWDAKTGRTIVMILDPIPLLEEELLQNRDGIIRLVDPESLAQMKNTSSPYYIPSLFMEAAVHIHDKAVWGIRDVVRDIEKEREQANFHGPSQSSLDPGMRHTIHATEMLETMLTVATNMLEAHNLFVDENLVPLPTTHEGDPGKINMAPVNVMNRQVVYRLRNAGVALRTLWHRAQANQSRLDNVFNVTAHVISTQIAEAARVDNNVMKTLGLLGTAFLPATLIAALFSMSFFGTDNNSQWVWHSQLWYYFVITIPLTGIVMIFTWRINPSIQAKRAKNKEEKRKAEAKRKTEQEEARRKAEAEASNSSRTPTVINRFTQIRQRTMTMTGFGSRSRTATIANRAGGGEPGQDEMMMMRGDLVPMNVLNSRNDEASTASTVVAPLAPEQQQQQQQETPQQTQRQTSQPPQTPQAQRTNQEPPSDAFAPESPGWPGSPGTADRGFLNMV</sequence>
<comment type="subcellular location">
    <subcellularLocation>
        <location evidence="1">Membrane</location>
        <topology evidence="1">Multi-pass membrane protein</topology>
    </subcellularLocation>
</comment>
<dbReference type="OrthoDB" id="2830640at2759"/>
<dbReference type="InterPro" id="IPR002523">
    <property type="entry name" value="MgTranspt_CorA/ZnTranspt_ZntB"/>
</dbReference>
<dbReference type="Pfam" id="PF01544">
    <property type="entry name" value="CorA"/>
    <property type="match status" value="1"/>
</dbReference>
<proteinExistence type="predicted"/>
<keyword evidence="2 6" id="KW-0812">Transmembrane</keyword>
<dbReference type="Proteomes" id="UP000664169">
    <property type="component" value="Unassembled WGS sequence"/>
</dbReference>
<evidence type="ECO:0000256" key="3">
    <source>
        <dbReference type="ARBA" id="ARBA00022989"/>
    </source>
</evidence>
<gene>
    <name evidence="7" type="ORF">GOMPHAMPRED_006887</name>
</gene>